<evidence type="ECO:0000259" key="1">
    <source>
        <dbReference type="Pfam" id="PF15919"/>
    </source>
</evidence>
<name>A0A0A6FRQ5_9PSED</name>
<evidence type="ECO:0000313" key="3">
    <source>
        <dbReference type="Proteomes" id="UP000030564"/>
    </source>
</evidence>
<protein>
    <submittedName>
        <fullName evidence="2">Phage-like protein</fullName>
    </submittedName>
</protein>
<accession>A0A0A6FRQ5</accession>
<gene>
    <name evidence="2" type="ORF">NZ35_03280</name>
</gene>
<dbReference type="Gene3D" id="3.30.160.250">
    <property type="match status" value="1"/>
</dbReference>
<dbReference type="PATRIC" id="fig|587753.9.peg.672"/>
<dbReference type="Pfam" id="PF15919">
    <property type="entry name" value="HicB_lk_antitox"/>
    <property type="match status" value="1"/>
</dbReference>
<organism evidence="2 3">
    <name type="scientific">Pseudomonas chlororaphis</name>
    <dbReference type="NCBI Taxonomy" id="587753"/>
    <lineage>
        <taxon>Bacteria</taxon>
        <taxon>Pseudomonadati</taxon>
        <taxon>Pseudomonadota</taxon>
        <taxon>Gammaproteobacteria</taxon>
        <taxon>Pseudomonadales</taxon>
        <taxon>Pseudomonadaceae</taxon>
        <taxon>Pseudomonas</taxon>
    </lineage>
</organism>
<comment type="caution">
    <text evidence="2">The sequence shown here is derived from an EMBL/GenBank/DDBJ whole genome shotgun (WGS) entry which is preliminary data.</text>
</comment>
<feature type="domain" description="HicB-like antitoxin of toxin-antitoxin system" evidence="1">
    <location>
        <begin position="3"/>
        <end position="128"/>
    </location>
</feature>
<proteinExistence type="predicted"/>
<dbReference type="AlphaFoldDB" id="A0A0A6FRQ5"/>
<dbReference type="InterPro" id="IPR035069">
    <property type="entry name" value="TTHA1013/TTHA0281-like"/>
</dbReference>
<sequence length="134" mass="14238">MLYPIAMSASDGECAWGVEVPDLPGCFSAGEDQEDAIEMAKAAIEAHIEILAESGAAIPVAGKLGTHFSNPKYAGCVWALVDADVGRCLGSPQEVSITLPGYLLERIDLHVHHHPEEKNRSAFLTSAALRMLAP</sequence>
<reference evidence="2 3" key="1">
    <citation type="submission" date="2014-10" db="EMBL/GenBank/DDBJ databases">
        <title>Draft genome sequence of Pseudomonas chlororaphis EA105.</title>
        <authorList>
            <person name="McCully L.M."/>
            <person name="Bitzer A.S."/>
            <person name="Spence C."/>
            <person name="Bais H."/>
            <person name="Silby M.W."/>
        </authorList>
    </citation>
    <scope>NUCLEOTIDE SEQUENCE [LARGE SCALE GENOMIC DNA]</scope>
    <source>
        <strain evidence="2 3">EA105</strain>
    </source>
</reference>
<evidence type="ECO:0000313" key="2">
    <source>
        <dbReference type="EMBL" id="KHA75316.1"/>
    </source>
</evidence>
<dbReference type="SUPFAM" id="SSF143100">
    <property type="entry name" value="TTHA1013/TTHA0281-like"/>
    <property type="match status" value="1"/>
</dbReference>
<dbReference type="InterPro" id="IPR031807">
    <property type="entry name" value="HicB-like"/>
</dbReference>
<dbReference type="EMBL" id="JSFK01000001">
    <property type="protein sequence ID" value="KHA75316.1"/>
    <property type="molecule type" value="Genomic_DNA"/>
</dbReference>
<dbReference type="OrthoDB" id="9807959at2"/>
<dbReference type="Proteomes" id="UP000030564">
    <property type="component" value="Unassembled WGS sequence"/>
</dbReference>